<feature type="site" description="Critical for catalysis" evidence="15">
    <location>
        <position position="159"/>
    </location>
</feature>
<dbReference type="SUPFAM" id="SSF53659">
    <property type="entry name" value="Isocitrate/Isopropylmalate dehydrogenase-like"/>
    <property type="match status" value="1"/>
</dbReference>
<keyword evidence="20" id="KW-1185">Reference proteome</keyword>
<evidence type="ECO:0000313" key="20">
    <source>
        <dbReference type="Proteomes" id="UP000291562"/>
    </source>
</evidence>
<keyword evidence="5 17" id="KW-0816">Tricarboxylic acid cycle</keyword>
<evidence type="ECO:0000256" key="13">
    <source>
        <dbReference type="PIRSR" id="PIRSR604439-2"/>
    </source>
</evidence>
<comment type="catalytic activity">
    <reaction evidence="11">
        <text>D-threo-isocitrate + NADP(+) = 2-oxoglutarate + CO2 + NADPH</text>
        <dbReference type="Rhea" id="RHEA:19629"/>
        <dbReference type="ChEBI" id="CHEBI:15562"/>
        <dbReference type="ChEBI" id="CHEBI:16526"/>
        <dbReference type="ChEBI" id="CHEBI:16810"/>
        <dbReference type="ChEBI" id="CHEBI:57783"/>
        <dbReference type="ChEBI" id="CHEBI:58349"/>
        <dbReference type="EC" id="1.1.1.42"/>
    </reaction>
</comment>
<feature type="binding site" evidence="12">
    <location>
        <position position="152"/>
    </location>
    <ligand>
        <name>D-threo-isocitrate</name>
        <dbReference type="ChEBI" id="CHEBI:15562"/>
    </ligand>
</feature>
<feature type="modified residue" description="N6-succinyllysine" evidence="16">
    <location>
        <position position="99"/>
    </location>
</feature>
<feature type="domain" description="Isopropylmalate dehydrogenase-like" evidence="18">
    <location>
        <begin position="29"/>
        <end position="428"/>
    </location>
</feature>
<evidence type="ECO:0000256" key="9">
    <source>
        <dbReference type="ARBA" id="ARBA00023002"/>
    </source>
</evidence>
<comment type="similarity">
    <text evidence="2">Belongs to the isocitrate and isopropylmalate dehydrogenases family.</text>
</comment>
<keyword evidence="10 14" id="KW-0464">Manganese</keyword>
<dbReference type="PANTHER" id="PTHR43504:SF1">
    <property type="entry name" value="ISOCITRATE DEHYDROGENASE [NADP]"/>
    <property type="match status" value="1"/>
</dbReference>
<feature type="binding site" evidence="13">
    <location>
        <begin position="355"/>
        <end position="361"/>
    </location>
    <ligand>
        <name>NADP(+)</name>
        <dbReference type="ChEBI" id="CHEBI:58349"/>
    </ligand>
</feature>
<evidence type="ECO:0000256" key="15">
    <source>
        <dbReference type="PIRSR" id="PIRSR604439-4"/>
    </source>
</evidence>
<evidence type="ECO:0000256" key="12">
    <source>
        <dbReference type="PIRSR" id="PIRSR604439-1"/>
    </source>
</evidence>
<dbReference type="GO" id="GO:0000287">
    <property type="term" value="F:magnesium ion binding"/>
    <property type="evidence" value="ECO:0007669"/>
    <property type="project" value="InterPro"/>
</dbReference>
<comment type="cofactor">
    <cofactor evidence="14">
        <name>Mg(2+)</name>
        <dbReference type="ChEBI" id="CHEBI:18420"/>
    </cofactor>
    <cofactor evidence="14">
        <name>Mn(2+)</name>
        <dbReference type="ChEBI" id="CHEBI:29035"/>
    </cofactor>
    <text evidence="14">Binds 1 Mg(2+) or Mn(2+) ion per subunit.</text>
</comment>
<feature type="binding site" evidence="12">
    <location>
        <position position="118"/>
    </location>
    <ligand>
        <name>D-threo-isocitrate</name>
        <dbReference type="ChEBI" id="CHEBI:15562"/>
    </ligand>
</feature>
<dbReference type="Pfam" id="PF00180">
    <property type="entry name" value="Iso_dh"/>
    <property type="match status" value="1"/>
</dbReference>
<feature type="binding site" evidence="13">
    <location>
        <position position="411"/>
    </location>
    <ligand>
        <name>NADP(+)</name>
        <dbReference type="ChEBI" id="CHEBI:58349"/>
    </ligand>
</feature>
<evidence type="ECO:0000256" key="6">
    <source>
        <dbReference type="ARBA" id="ARBA00022723"/>
    </source>
</evidence>
<dbReference type="EMBL" id="CP035704">
    <property type="protein sequence ID" value="QBB72311.1"/>
    <property type="molecule type" value="Genomic_DNA"/>
</dbReference>
<evidence type="ECO:0000256" key="8">
    <source>
        <dbReference type="ARBA" id="ARBA00022857"/>
    </source>
</evidence>
<protein>
    <recommendedName>
        <fullName evidence="17">Isocitrate dehydrogenase [NADP]</fullName>
        <ecNumber evidence="17">1.1.1.42</ecNumber>
    </recommendedName>
</protein>
<feature type="binding site" evidence="12">
    <location>
        <position position="112"/>
    </location>
    <ligand>
        <name>D-threo-isocitrate</name>
        <dbReference type="ChEBI" id="CHEBI:15562"/>
    </ligand>
</feature>
<dbReference type="EC" id="1.1.1.42" evidence="17"/>
<evidence type="ECO:0000256" key="3">
    <source>
        <dbReference type="ARBA" id="ARBA00011738"/>
    </source>
</evidence>
<accession>A0A411HP99</accession>
<dbReference type="GO" id="GO:0006097">
    <property type="term" value="P:glyoxylate cycle"/>
    <property type="evidence" value="ECO:0007669"/>
    <property type="project" value="UniProtKB-KW"/>
</dbReference>
<evidence type="ECO:0000256" key="5">
    <source>
        <dbReference type="ARBA" id="ARBA00022532"/>
    </source>
</evidence>
<dbReference type="PROSITE" id="PS00470">
    <property type="entry name" value="IDH_IMDH"/>
    <property type="match status" value="1"/>
</dbReference>
<feature type="binding site" evidence="12">
    <location>
        <position position="114"/>
    </location>
    <ligand>
        <name>D-threo-isocitrate</name>
        <dbReference type="ChEBI" id="CHEBI:15562"/>
    </ligand>
</feature>
<dbReference type="InterPro" id="IPR004439">
    <property type="entry name" value="Isocitrate_DH_NADP_dimer_prok"/>
</dbReference>
<keyword evidence="6 17" id="KW-0479">Metal-binding</keyword>
<reference evidence="19 20" key="1">
    <citation type="submission" date="2019-01" db="EMBL/GenBank/DDBJ databases">
        <title>Pseudolysobacter antarctica gen. nov., sp. nov., isolated from Fildes Peninsula, Antarctica.</title>
        <authorList>
            <person name="Wei Z."/>
            <person name="Peng F."/>
        </authorList>
    </citation>
    <scope>NUCLEOTIDE SEQUENCE [LARGE SCALE GENOMIC DNA]</scope>
    <source>
        <strain evidence="19 20">AQ6-296</strain>
    </source>
</reference>
<proteinExistence type="inferred from homology"/>
<name>A0A411HP99_9GAMM</name>
<keyword evidence="9" id="KW-0560">Oxidoreductase</keyword>
<dbReference type="NCBIfam" id="TIGR00183">
    <property type="entry name" value="prok_nadp_idh"/>
    <property type="match status" value="1"/>
</dbReference>
<feature type="site" description="Critical for catalysis" evidence="15">
    <location>
        <position position="231"/>
    </location>
</feature>
<keyword evidence="8 13" id="KW-0521">NADP</keyword>
<feature type="binding site" evidence="13">
    <location>
        <position position="407"/>
    </location>
    <ligand>
        <name>NADP(+)</name>
        <dbReference type="ChEBI" id="CHEBI:58349"/>
    </ligand>
</feature>
<evidence type="ECO:0000256" key="11">
    <source>
        <dbReference type="ARBA" id="ARBA00023554"/>
    </source>
</evidence>
<feature type="modified residue" description="N6-acetyllysine" evidence="16">
    <location>
        <position position="141"/>
    </location>
</feature>
<organism evidence="19 20">
    <name type="scientific">Pseudolysobacter antarcticus</name>
    <dbReference type="NCBI Taxonomy" id="2511995"/>
    <lineage>
        <taxon>Bacteria</taxon>
        <taxon>Pseudomonadati</taxon>
        <taxon>Pseudomonadota</taxon>
        <taxon>Gammaproteobacteria</taxon>
        <taxon>Lysobacterales</taxon>
        <taxon>Rhodanobacteraceae</taxon>
        <taxon>Pseudolysobacter</taxon>
    </lineage>
</organism>
<evidence type="ECO:0000256" key="2">
    <source>
        <dbReference type="ARBA" id="ARBA00007769"/>
    </source>
</evidence>
<dbReference type="KEGG" id="xbc:ELE36_19120"/>
<sequence length="432" mass="47318">MAEPTFTAPAGGAKITINNGTLNVPNNPIVPFIEGDGTGADIWRASVRVFDAAVEKAYGGKRKIHWMEIYAGEKANNQFGTWLPNATVEACREYLVSIKGPLTTPIGGGIRSLNVALRQMLDLYVCLRPVRWFKGVPSPVKHPEKVEMVIFRENCEDIYAGIEFEAGTDANKKFLDLFKENFPKEFSKIRFPETSGIGIKAVSKDGSERLIRAAIEYAITNNRKSVTFVHKGNIMKFTEGAFRNWGYALAEREFGDKVYTWEQWEKTKAAKGEAEANAEQKTALVSGKILIKDAIADITLQQVLTRPEEFDVIATLNLNGDYLSDALAAQVGGIGIAPGGNINYLTGHAVFEATHGTAPKYAGLDKVNPGSVVLSGEMMLRYMGWTEAADAIISAMDKAIASKHVTYDFARQMDGATEVKCSEFADELIKGL</sequence>
<evidence type="ECO:0000256" key="16">
    <source>
        <dbReference type="PIRSR" id="PIRSR604439-5"/>
    </source>
</evidence>
<gene>
    <name evidence="19" type="ORF">ELE36_19120</name>
</gene>
<dbReference type="AlphaFoldDB" id="A0A411HP99"/>
<evidence type="ECO:0000256" key="10">
    <source>
        <dbReference type="ARBA" id="ARBA00023211"/>
    </source>
</evidence>
<evidence type="ECO:0000256" key="17">
    <source>
        <dbReference type="RuleBase" id="RU004446"/>
    </source>
</evidence>
<dbReference type="SMART" id="SM01329">
    <property type="entry name" value="Iso_dh"/>
    <property type="match status" value="1"/>
</dbReference>
<feature type="modified residue" description="Phosphoserine" evidence="16">
    <location>
        <position position="112"/>
    </location>
</feature>
<evidence type="ECO:0000259" key="18">
    <source>
        <dbReference type="SMART" id="SM01329"/>
    </source>
</evidence>
<evidence type="ECO:0000313" key="19">
    <source>
        <dbReference type="EMBL" id="QBB72311.1"/>
    </source>
</evidence>
<evidence type="ECO:0000256" key="14">
    <source>
        <dbReference type="PIRSR" id="PIRSR604439-3"/>
    </source>
</evidence>
<comment type="cofactor">
    <cofactor evidence="1">
        <name>Mn(2+)</name>
        <dbReference type="ChEBI" id="CHEBI:29035"/>
    </cofactor>
</comment>
<dbReference type="GO" id="GO:0006099">
    <property type="term" value="P:tricarboxylic acid cycle"/>
    <property type="evidence" value="ECO:0007669"/>
    <property type="project" value="UniProtKB-UniRule"/>
</dbReference>
<evidence type="ECO:0000256" key="1">
    <source>
        <dbReference type="ARBA" id="ARBA00001936"/>
    </source>
</evidence>
<evidence type="ECO:0000256" key="4">
    <source>
        <dbReference type="ARBA" id="ARBA00022435"/>
    </source>
</evidence>
<dbReference type="GO" id="GO:0004450">
    <property type="term" value="F:isocitrate dehydrogenase (NADP+) activity"/>
    <property type="evidence" value="ECO:0007669"/>
    <property type="project" value="UniProtKB-UniRule"/>
</dbReference>
<feature type="binding site" evidence="13">
    <location>
        <position position="103"/>
    </location>
    <ligand>
        <name>NADP(+)</name>
        <dbReference type="ChEBI" id="CHEBI:58349"/>
    </ligand>
</feature>
<feature type="binding site" evidence="13">
    <location>
        <position position="368"/>
    </location>
    <ligand>
        <name>NADP(+)</name>
        <dbReference type="ChEBI" id="CHEBI:58349"/>
    </ligand>
</feature>
<evidence type="ECO:0000256" key="7">
    <source>
        <dbReference type="ARBA" id="ARBA00022842"/>
    </source>
</evidence>
<dbReference type="InterPro" id="IPR019818">
    <property type="entry name" value="IsoCit/isopropylmalate_DH_CS"/>
</dbReference>
<dbReference type="NCBIfam" id="NF005425">
    <property type="entry name" value="PRK07006.1"/>
    <property type="match status" value="1"/>
</dbReference>
<keyword evidence="4 17" id="KW-0329">Glyoxylate bypass</keyword>
<dbReference type="PANTHER" id="PTHR43504">
    <property type="entry name" value="ISOCITRATE DEHYDROGENASE [NADP]"/>
    <property type="match status" value="1"/>
</dbReference>
<dbReference type="InterPro" id="IPR024084">
    <property type="entry name" value="IsoPropMal-DH-like_dom"/>
</dbReference>
<comment type="subunit">
    <text evidence="3">Homodimer.</text>
</comment>
<feature type="binding site" evidence="12">
    <location>
        <position position="128"/>
    </location>
    <ligand>
        <name>D-threo-isocitrate</name>
        <dbReference type="ChEBI" id="CHEBI:15562"/>
    </ligand>
</feature>
<dbReference type="RefSeq" id="WP_129836159.1">
    <property type="nucleotide sequence ID" value="NZ_CP035704.1"/>
</dbReference>
<dbReference type="OrthoDB" id="9806254at2"/>
<keyword evidence="7 14" id="KW-0460">Magnesium</keyword>
<dbReference type="Proteomes" id="UP000291562">
    <property type="component" value="Chromosome"/>
</dbReference>
<dbReference type="Gene3D" id="3.40.718.10">
    <property type="entry name" value="Isopropylmalate Dehydrogenase"/>
    <property type="match status" value="1"/>
</dbReference>
<dbReference type="GO" id="GO:0051287">
    <property type="term" value="F:NAD binding"/>
    <property type="evidence" value="ECO:0007669"/>
    <property type="project" value="InterPro"/>
</dbReference>
<feature type="binding site" evidence="14">
    <location>
        <position position="321"/>
    </location>
    <ligand>
        <name>Mg(2+)</name>
        <dbReference type="ChEBI" id="CHEBI:18420"/>
    </ligand>
</feature>